<reference evidence="1" key="1">
    <citation type="submission" date="2016-10" db="EMBL/GenBank/DDBJ databases">
        <authorList>
            <person name="de Groot N.N."/>
        </authorList>
    </citation>
    <scope>NUCLEOTIDE SEQUENCE</scope>
</reference>
<organism evidence="1">
    <name type="scientific">hydrothermal vent metagenome</name>
    <dbReference type="NCBI Taxonomy" id="652676"/>
    <lineage>
        <taxon>unclassified sequences</taxon>
        <taxon>metagenomes</taxon>
        <taxon>ecological metagenomes</taxon>
    </lineage>
</organism>
<dbReference type="AlphaFoldDB" id="A0A1W1C185"/>
<protein>
    <submittedName>
        <fullName evidence="1">Uncharacterized protein</fullName>
    </submittedName>
</protein>
<gene>
    <name evidence="1" type="ORF">MNB_SV-14-1126</name>
</gene>
<proteinExistence type="predicted"/>
<sequence length="127" mass="14177">MKTRNLLFSSLAMILSTTFIHANIEIDVVSHAVPITPDHKTVQMCIQDYFIHFEAIGESNNTDGEIPSWTVGDDTYAYGDTFYFVPPTTTVATYTVRLYDGMVKNDTVDNQGAPKADEVYVNVIDCN</sequence>
<accession>A0A1W1C185</accession>
<name>A0A1W1C185_9ZZZZ</name>
<evidence type="ECO:0000313" key="1">
    <source>
        <dbReference type="EMBL" id="SFV59559.1"/>
    </source>
</evidence>
<dbReference type="EMBL" id="FPHN01000104">
    <property type="protein sequence ID" value="SFV59559.1"/>
    <property type="molecule type" value="Genomic_DNA"/>
</dbReference>